<dbReference type="RefSeq" id="WP_206708135.1">
    <property type="nucleotide sequence ID" value="NZ_CP059066.1"/>
</dbReference>
<evidence type="ECO:0000259" key="2">
    <source>
        <dbReference type="Pfam" id="PF01909"/>
    </source>
</evidence>
<dbReference type="Gene3D" id="3.30.460.10">
    <property type="entry name" value="Beta Polymerase, domain 2"/>
    <property type="match status" value="1"/>
</dbReference>
<dbReference type="NCBIfam" id="TIGR01894">
    <property type="entry name" value="cas_TM1795_cmr1"/>
    <property type="match status" value="1"/>
</dbReference>
<evidence type="ECO:0000256" key="1">
    <source>
        <dbReference type="ARBA" id="ARBA00023118"/>
    </source>
</evidence>
<dbReference type="AlphaFoldDB" id="A0A8A0RKX1"/>
<dbReference type="EMBL" id="CP059066">
    <property type="protein sequence ID" value="QSQ07886.1"/>
    <property type="molecule type" value="Genomic_DNA"/>
</dbReference>
<evidence type="ECO:0000313" key="4">
    <source>
        <dbReference type="EMBL" id="QSQ07886.1"/>
    </source>
</evidence>
<gene>
    <name evidence="4" type="ORF">H0A61_00203</name>
</gene>
<dbReference type="CDD" id="cd05403">
    <property type="entry name" value="NT_KNTase_like"/>
    <property type="match status" value="1"/>
</dbReference>
<reference evidence="4" key="1">
    <citation type="submission" date="2020-07" db="EMBL/GenBank/DDBJ databases">
        <title>Koleobacter methoxysyntrophicus gen. nov., sp. nov., a novel anaerobic bacterium isolated from deep subsurface oil field and proposal of Koleobacterales ord. nov. in the phylum Firmicutes.</title>
        <authorList>
            <person name="Sakamoto S."/>
            <person name="Tamaki H."/>
        </authorList>
    </citation>
    <scope>NUCLEOTIDE SEQUENCE</scope>
    <source>
        <strain evidence="4">NRmbB1</strain>
    </source>
</reference>
<feature type="domain" description="CRISPR type III-associated protein" evidence="3">
    <location>
        <begin position="7"/>
        <end position="169"/>
    </location>
</feature>
<dbReference type="Pfam" id="PF01909">
    <property type="entry name" value="NTP_transf_2"/>
    <property type="match status" value="1"/>
</dbReference>
<dbReference type="Proteomes" id="UP000662904">
    <property type="component" value="Chromosome"/>
</dbReference>
<accession>A0A8A0RKX1</accession>
<dbReference type="GO" id="GO:0016779">
    <property type="term" value="F:nucleotidyltransferase activity"/>
    <property type="evidence" value="ECO:0007669"/>
    <property type="project" value="InterPro"/>
</dbReference>
<dbReference type="SUPFAM" id="SSF81301">
    <property type="entry name" value="Nucleotidyltransferase"/>
    <property type="match status" value="1"/>
</dbReference>
<evidence type="ECO:0000259" key="3">
    <source>
        <dbReference type="Pfam" id="PF03787"/>
    </source>
</evidence>
<evidence type="ECO:0008006" key="6">
    <source>
        <dbReference type="Google" id="ProtNLM"/>
    </source>
</evidence>
<dbReference type="InterPro" id="IPR043519">
    <property type="entry name" value="NT_sf"/>
</dbReference>
<protein>
    <recommendedName>
        <fullName evidence="6">Type III-B CRISPR module RAMP protein Cmr1</fullName>
    </recommendedName>
</protein>
<name>A0A8A0RKX1_9FIRM</name>
<dbReference type="InterPro" id="IPR002934">
    <property type="entry name" value="Polymerase_NTP_transf_dom"/>
</dbReference>
<organism evidence="4 5">
    <name type="scientific">Koleobacter methoxysyntrophicus</name>
    <dbReference type="NCBI Taxonomy" id="2751313"/>
    <lineage>
        <taxon>Bacteria</taxon>
        <taxon>Bacillati</taxon>
        <taxon>Bacillota</taxon>
        <taxon>Clostridia</taxon>
        <taxon>Koleobacterales</taxon>
        <taxon>Koleobacteraceae</taxon>
        <taxon>Koleobacter</taxon>
    </lineage>
</organism>
<dbReference type="Pfam" id="PF03787">
    <property type="entry name" value="RAMPs"/>
    <property type="match status" value="1"/>
</dbReference>
<dbReference type="GO" id="GO:0051607">
    <property type="term" value="P:defense response to virus"/>
    <property type="evidence" value="ECO:0007669"/>
    <property type="project" value="UniProtKB-KW"/>
</dbReference>
<dbReference type="InterPro" id="IPR005537">
    <property type="entry name" value="RAMP_III_fam"/>
</dbReference>
<proteinExistence type="predicted"/>
<sequence>MYSLKLKLEMISPLFMYGAGKKGKPEVRLTEFKGLMRFWWRAVRALDDINALKNEEIKIFGGISEKESIKSPIKLSIKGAGDNETAENLEEEIKRCVSKNAEQNSKAVMYLLYSVYSIRKLPFYKWGGNFELTVTGKNREAFKKAAASLWCLIYLGGVGMRSRRGAGNLAVIDAEGDSFGLEFMSTVESPEEMAGWIVENFNRVRDIIGIPPNFCYSYSNLSFSRFIISARPFNTWVEALEDIGKYYMKFRKENVRRIESGVFGLPVVHGMRSKKRTTISGIRHRGDGGRGNSFNRRPSPLIIKVIKNGKLFYWLAIRLSGEFLPEGAVLEWNGETKKPSYSIIDEFWADLKEGGNEYILSNPKRLDKIKEELISKLQPTKIVLFGSRARGDAGRKSDIDIGVETARPLASVELLDVDLLNLNSINESFREAVEREGVVLYERQA</sequence>
<dbReference type="KEGG" id="kme:H0A61_00203"/>
<keyword evidence="1" id="KW-0051">Antiviral defense</keyword>
<keyword evidence="5" id="KW-1185">Reference proteome</keyword>
<dbReference type="InterPro" id="IPR007522">
    <property type="entry name" value="CRISPR-assoc_prot_TM1795"/>
</dbReference>
<evidence type="ECO:0000313" key="5">
    <source>
        <dbReference type="Proteomes" id="UP000662904"/>
    </source>
</evidence>
<feature type="domain" description="Polymerase nucleotidyl transferase" evidence="2">
    <location>
        <begin position="366"/>
        <end position="409"/>
    </location>
</feature>